<accession>A0A7W6K940</accession>
<dbReference type="EMBL" id="JACIEF010000002">
    <property type="protein sequence ID" value="MBB4107478.1"/>
    <property type="molecule type" value="Genomic_DNA"/>
</dbReference>
<dbReference type="Proteomes" id="UP000532273">
    <property type="component" value="Unassembled WGS sequence"/>
</dbReference>
<evidence type="ECO:0000313" key="2">
    <source>
        <dbReference type="EMBL" id="MBB4107478.1"/>
    </source>
</evidence>
<gene>
    <name evidence="2" type="ORF">GGQ60_001459</name>
</gene>
<comment type="caution">
    <text evidence="2">The sequence shown here is derived from an EMBL/GenBank/DDBJ whole genome shotgun (WGS) entry which is preliminary data.</text>
</comment>
<proteinExistence type="predicted"/>
<keyword evidence="1" id="KW-1133">Transmembrane helix</keyword>
<evidence type="ECO:0008006" key="4">
    <source>
        <dbReference type="Google" id="ProtNLM"/>
    </source>
</evidence>
<evidence type="ECO:0000313" key="3">
    <source>
        <dbReference type="Proteomes" id="UP000532273"/>
    </source>
</evidence>
<dbReference type="RefSeq" id="WP_183761553.1">
    <property type="nucleotide sequence ID" value="NZ_BMHZ01000001.1"/>
</dbReference>
<dbReference type="AlphaFoldDB" id="A0A7W6K940"/>
<keyword evidence="1" id="KW-0472">Membrane</keyword>
<protein>
    <recommendedName>
        <fullName evidence="4">Phage abortive infection protein</fullName>
    </recommendedName>
</protein>
<evidence type="ECO:0000256" key="1">
    <source>
        <dbReference type="SAM" id="Phobius"/>
    </source>
</evidence>
<feature type="transmembrane region" description="Helical" evidence="1">
    <location>
        <begin position="50"/>
        <end position="71"/>
    </location>
</feature>
<reference evidence="2 3" key="1">
    <citation type="submission" date="2020-08" db="EMBL/GenBank/DDBJ databases">
        <title>Genomic Encyclopedia of Type Strains, Phase IV (KMG-IV): sequencing the most valuable type-strain genomes for metagenomic binning, comparative biology and taxonomic classification.</title>
        <authorList>
            <person name="Goeker M."/>
        </authorList>
    </citation>
    <scope>NUCLEOTIDE SEQUENCE [LARGE SCALE GENOMIC DNA]</scope>
    <source>
        <strain evidence="2 3">DSM 100774</strain>
    </source>
</reference>
<name>A0A7W6K940_9SPHI</name>
<sequence length="378" mass="44401">MNKLFIWISIILVVIGILISIEFFHQIYADYRPSGVGSVKMDATGQVGDFIGGVVGTIFSLSGFMLLLVTLNAQSKSDHIQKFENIFFEMVKFHRDNIQELEFDVHENSIDSTTAKTEEKKYQKRKVFMAVFTQFIQCRNEVESFFRNSQGSRIYKTEYFNQINAIKKYRKGTFDLKYLAILDISWCVTFYGLSNESELILRSLFKKKYDDDMINFVLSYLKLKPKRQHPMFPKWEEISRTKKFSKKIAMVEHAYHNKGKLRKGFSIPPIWGYRGDTDNIASTPQYSFNFQKYYGGHQFRLGHYYRHLYQTVKFVDRQKKLKQAVKYDYVKILRAQISIYEQALLVVNSLSSLGHVWEFIPDYKSHFGLGLTIEKNVS</sequence>
<organism evidence="2 3">
    <name type="scientific">Pedobacter zeae</name>
    <dbReference type="NCBI Taxonomy" id="1737356"/>
    <lineage>
        <taxon>Bacteria</taxon>
        <taxon>Pseudomonadati</taxon>
        <taxon>Bacteroidota</taxon>
        <taxon>Sphingobacteriia</taxon>
        <taxon>Sphingobacteriales</taxon>
        <taxon>Sphingobacteriaceae</taxon>
        <taxon>Pedobacter</taxon>
    </lineage>
</organism>
<dbReference type="InterPro" id="IPR031709">
    <property type="entry name" value="PutAbiC"/>
</dbReference>
<dbReference type="Pfam" id="PF16872">
    <property type="entry name" value="putAbiC"/>
    <property type="match status" value="1"/>
</dbReference>
<feature type="transmembrane region" description="Helical" evidence="1">
    <location>
        <begin position="6"/>
        <end position="29"/>
    </location>
</feature>
<keyword evidence="1" id="KW-0812">Transmembrane</keyword>